<evidence type="ECO:0000256" key="1">
    <source>
        <dbReference type="SAM" id="MobiDB-lite"/>
    </source>
</evidence>
<reference evidence="3" key="2">
    <citation type="journal article" date="2011" name="Proc. Natl. Acad. Sci. U.S.A.">
        <title>Obligate biotrophy features unraveled by the genomic analysis of rust fungi.</title>
        <authorList>
            <person name="Duplessis S."/>
            <person name="Cuomo C.A."/>
            <person name="Lin Y.-C."/>
            <person name="Aerts A."/>
            <person name="Tisserant E."/>
            <person name="Veneault-Fourrey C."/>
            <person name="Joly D.L."/>
            <person name="Hacquard S."/>
            <person name="Amselem J."/>
            <person name="Cantarel B.L."/>
            <person name="Chiu R."/>
            <person name="Coutinho P.M."/>
            <person name="Feau N."/>
            <person name="Field M."/>
            <person name="Frey P."/>
            <person name="Gelhaye E."/>
            <person name="Goldberg J."/>
            <person name="Grabherr M.G."/>
            <person name="Kodira C.D."/>
            <person name="Kohler A."/>
            <person name="Kuees U."/>
            <person name="Lindquist E.A."/>
            <person name="Lucas S.M."/>
            <person name="Mago R."/>
            <person name="Mauceli E."/>
            <person name="Morin E."/>
            <person name="Murat C."/>
            <person name="Pangilinan J.L."/>
            <person name="Park R."/>
            <person name="Pearson M."/>
            <person name="Quesneville H."/>
            <person name="Rouhier N."/>
            <person name="Sakthikumar S."/>
            <person name="Salamov A.A."/>
            <person name="Schmutz J."/>
            <person name="Selles B."/>
            <person name="Shapiro H."/>
            <person name="Tanguay P."/>
            <person name="Tuskan G.A."/>
            <person name="Henrissat B."/>
            <person name="Van de Peer Y."/>
            <person name="Rouze P."/>
            <person name="Ellis J.G."/>
            <person name="Dodds P.N."/>
            <person name="Schein J.E."/>
            <person name="Zhong S."/>
            <person name="Hamelin R.C."/>
            <person name="Grigoriev I.V."/>
            <person name="Szabo L.J."/>
            <person name="Martin F."/>
        </authorList>
    </citation>
    <scope>NUCLEOTIDE SEQUENCE [LARGE SCALE GENOMIC DNA]</scope>
    <source>
        <strain evidence="3">CRL 75-36-700-3 / race SCCL</strain>
    </source>
</reference>
<evidence type="ECO:0000313" key="3">
    <source>
        <dbReference type="Proteomes" id="UP000008783"/>
    </source>
</evidence>
<feature type="compositionally biased region" description="Basic and acidic residues" evidence="1">
    <location>
        <begin position="15"/>
        <end position="27"/>
    </location>
</feature>
<dbReference type="InParanoid" id="E3JRY4"/>
<dbReference type="EMBL" id="DS178263">
    <property type="protein sequence ID" value="EFP74809.1"/>
    <property type="molecule type" value="Genomic_DNA"/>
</dbReference>
<name>E3JRY4_PUCGT</name>
<dbReference type="AlphaFoldDB" id="E3JRY4"/>
<feature type="region of interest" description="Disordered" evidence="1">
    <location>
        <begin position="73"/>
        <end position="108"/>
    </location>
</feature>
<dbReference type="KEGG" id="pgr:PGTG_01402"/>
<feature type="compositionally biased region" description="Polar residues" evidence="1">
    <location>
        <begin position="335"/>
        <end position="348"/>
    </location>
</feature>
<feature type="compositionally biased region" description="Polar residues" evidence="1">
    <location>
        <begin position="82"/>
        <end position="108"/>
    </location>
</feature>
<protein>
    <submittedName>
        <fullName evidence="2">Uncharacterized protein</fullName>
    </submittedName>
</protein>
<feature type="region of interest" description="Disordered" evidence="1">
    <location>
        <begin position="330"/>
        <end position="358"/>
    </location>
</feature>
<dbReference type="VEuPathDB" id="FungiDB:PGTG_01402"/>
<dbReference type="GeneID" id="10546923"/>
<reference key="1">
    <citation type="submission" date="2007-01" db="EMBL/GenBank/DDBJ databases">
        <title>The Genome Sequence of Puccinia graminis f. sp. tritici Strain CRL 75-36-700-3.</title>
        <authorList>
            <consortium name="The Broad Institute Genome Sequencing Platform"/>
            <person name="Birren B."/>
            <person name="Lander E."/>
            <person name="Galagan J."/>
            <person name="Nusbaum C."/>
            <person name="Devon K."/>
            <person name="Cuomo C."/>
            <person name="Jaffe D."/>
            <person name="Butler J."/>
            <person name="Alvarez P."/>
            <person name="Gnerre S."/>
            <person name="Grabherr M."/>
            <person name="Mauceli E."/>
            <person name="Brockman W."/>
            <person name="Young S."/>
            <person name="LaButti K."/>
            <person name="Sykes S."/>
            <person name="DeCaprio D."/>
            <person name="Crawford M."/>
            <person name="Koehrsen M."/>
            <person name="Engels R."/>
            <person name="Montgomery P."/>
            <person name="Pearson M."/>
            <person name="Howarth C."/>
            <person name="Larson L."/>
            <person name="White J."/>
            <person name="Zeng Q."/>
            <person name="Kodira C."/>
            <person name="Yandava C."/>
            <person name="Alvarado L."/>
            <person name="O'Leary S."/>
            <person name="Szabo L."/>
            <person name="Dean R."/>
            <person name="Schein J."/>
        </authorList>
    </citation>
    <scope>NUCLEOTIDE SEQUENCE</scope>
    <source>
        <strain>CRL 75-36-700-3</strain>
    </source>
</reference>
<evidence type="ECO:0000313" key="2">
    <source>
        <dbReference type="EMBL" id="EFP74809.1"/>
    </source>
</evidence>
<gene>
    <name evidence="2" type="ORF">PGTG_01402</name>
</gene>
<dbReference type="HOGENOM" id="CLU_704251_0_0_1"/>
<dbReference type="RefSeq" id="XP_003319228.1">
    <property type="nucleotide sequence ID" value="XM_003319180.2"/>
</dbReference>
<accession>E3JRY4</accession>
<feature type="compositionally biased region" description="Polar residues" evidence="1">
    <location>
        <begin position="1"/>
        <end position="14"/>
    </location>
</feature>
<sequence length="392" mass="44736">MPHSNSKNHQPGKSTSREAKCDDDRIRSSRRQSYNTSSEPKLIQKKWMENCYDVVTGDDSRFSAQKTVRANRVVERNEGSRRQSTSTVEPKAASNHTPVNRGPTTTGPTVNRFISDDERDFEMALFQLKQAKLVNDTVKDLVATFPLESILSANGRNFSQWANDLEKIGSGRFMRPNFFTTPCDNRTFEKMGKELILATIHSSHVPDLENIETSHEMFDLLKKKCTSISRAGQMKIWNQFVSFTINPNDSAESIATTLKDMYAEWEAMNVWMHSDVFLGFCFQSAVMKSSVPFKKEFELQVENLVQEHPRHPVPTFRSLTNIYESCKQQHKQAMAANTSSGQPSSSEGPTPLPAAEVDPDPPLYYACIPEPNQCLLEWQTYLKERYDERNRQ</sequence>
<feature type="region of interest" description="Disordered" evidence="1">
    <location>
        <begin position="1"/>
        <end position="40"/>
    </location>
</feature>
<dbReference type="Proteomes" id="UP000008783">
    <property type="component" value="Unassembled WGS sequence"/>
</dbReference>
<dbReference type="OrthoDB" id="10476337at2759"/>
<proteinExistence type="predicted"/>
<keyword evidence="3" id="KW-1185">Reference proteome</keyword>
<organism evidence="2 3">
    <name type="scientific">Puccinia graminis f. sp. tritici (strain CRL 75-36-700-3 / race SCCL)</name>
    <name type="common">Black stem rust fungus</name>
    <dbReference type="NCBI Taxonomy" id="418459"/>
    <lineage>
        <taxon>Eukaryota</taxon>
        <taxon>Fungi</taxon>
        <taxon>Dikarya</taxon>
        <taxon>Basidiomycota</taxon>
        <taxon>Pucciniomycotina</taxon>
        <taxon>Pucciniomycetes</taxon>
        <taxon>Pucciniales</taxon>
        <taxon>Pucciniaceae</taxon>
        <taxon>Puccinia</taxon>
    </lineage>
</organism>